<keyword evidence="8" id="KW-1185">Reference proteome</keyword>
<evidence type="ECO:0000313" key="8">
    <source>
        <dbReference type="Proteomes" id="UP001651158"/>
    </source>
</evidence>
<organism evidence="7 8">
    <name type="scientific">Taenia crassiceps</name>
    <dbReference type="NCBI Taxonomy" id="6207"/>
    <lineage>
        <taxon>Eukaryota</taxon>
        <taxon>Metazoa</taxon>
        <taxon>Spiralia</taxon>
        <taxon>Lophotrochozoa</taxon>
        <taxon>Platyhelminthes</taxon>
        <taxon>Cestoda</taxon>
        <taxon>Eucestoda</taxon>
        <taxon>Cyclophyllidea</taxon>
        <taxon>Taeniidae</taxon>
        <taxon>Taenia</taxon>
    </lineage>
</organism>
<evidence type="ECO:0000256" key="4">
    <source>
        <dbReference type="ARBA" id="ARBA00023136"/>
    </source>
</evidence>
<comment type="caution">
    <text evidence="7">The sequence shown here is derived from an EMBL/GenBank/DDBJ whole genome shotgun (WGS) entry which is preliminary data.</text>
</comment>
<gene>
    <name evidence="7" type="ORF">TcWFU_005795</name>
</gene>
<keyword evidence="2 6" id="KW-0812">Transmembrane</keyword>
<feature type="transmembrane region" description="Helical" evidence="6">
    <location>
        <begin position="961"/>
        <end position="985"/>
    </location>
</feature>
<evidence type="ECO:0000313" key="7">
    <source>
        <dbReference type="EMBL" id="KAL5103169.1"/>
    </source>
</evidence>
<evidence type="ECO:0000256" key="2">
    <source>
        <dbReference type="ARBA" id="ARBA00022692"/>
    </source>
</evidence>
<dbReference type="InterPro" id="IPR046338">
    <property type="entry name" value="GAIN_dom_sf"/>
</dbReference>
<feature type="transmembrane region" description="Helical" evidence="6">
    <location>
        <begin position="921"/>
        <end position="940"/>
    </location>
</feature>
<keyword evidence="4 6" id="KW-0472">Membrane</keyword>
<evidence type="ECO:0000256" key="6">
    <source>
        <dbReference type="SAM" id="Phobius"/>
    </source>
</evidence>
<dbReference type="InterPro" id="IPR000203">
    <property type="entry name" value="GPS"/>
</dbReference>
<evidence type="ECO:0008006" key="9">
    <source>
        <dbReference type="Google" id="ProtNLM"/>
    </source>
</evidence>
<evidence type="ECO:0000256" key="5">
    <source>
        <dbReference type="SAM" id="MobiDB-lite"/>
    </source>
</evidence>
<dbReference type="EMBL" id="JAKROA010000020">
    <property type="protein sequence ID" value="KAL5103169.1"/>
    <property type="molecule type" value="Genomic_DNA"/>
</dbReference>
<sequence length="1060" mass="118518">MTDGMASQHGHFNGLIEESTLGQKSSQKIRETPFGFTYDIECPDPVTVNQTFQCNLTVLDENRVRAVPKRQGRPPSSHETAEVNLLSLGIASLRRPAGESIGCSLPEMFAYGPMAFESRHLRSISIAADGVETKFTHHFPYCSGVMAVDDGSKDASNAEPAIHDKRLAWTTVCQACDIQTRNINSPCNFFKDDEIRLEPAQKLTCVKAGEIHSQPSNHSVPVLPDKTEIAVCLILVQPITGFTRSCRELEVQLATTCDDCSLEAPNFIHAFQSVCVICNCPPMEGNFEFYAKTPKNQLTFSVSANPSFCGIVPLIEGDFQMCIRSLRNSSLYIDKCFRAIKFIWSSSDELEKQIDDISSGKNDILEQAIASKDPNTISGVVQAICAQIRAFLKTCLPQNTPDAIDLKREIIAKLIKKLVGALEFVNHNHLLPLSSGLEAISTLAEEITFTTMNRIQSKLVEAAYVLPQLLRNSLFEDIFDLAYRFTNICVYLIEGMRYQYEKPTPSLRNVQPQQLDYETDIDANPVDSIDTLISEHIRRAQRQTANSLIRVMARIDSVLAGSFHEVLVPGGSMFHANYSRGGFVRFCRVMTWNLHNNRDLCGERNIVIPNIKDLQDHVDVVARTSHFADNIYPFFNHGQHNPQSNIISLAFYVEGRKLNLSHTQPPFRFTLTKNTSVSSTASSDVDFGEQEVQLPAPIVAVDGTLVHQLLIMHRFEVVQEETTFVFKLHPTETTTCPQYLVVARFTTPPNLQAVDNYGSFYWAMLPASTSACKKASNAGERQQLYSLHIPPNDLARLKAEATARTRGMKMRTEELNLFYIGFRQVSATELNHYDERTPPPVPYPFRDQINTTAYVSASMPSCVYITPDEDAWHTGGCDVVPSPNSDEILCECTHLTIFAADITPIVDFTQFKYILQWEHSVPFFISAHLVTIAVASPLLLKLINSLHRAQFIQICTFRLDIPLLSFLPSVLPPTILLLLLLPLLLKPYLANFSSPSLTNEKSARFRHHFALDPTQLTNLFNQAVEVAMLRSHSISHADEIQCLGMGDNESYSNTMSVACT</sequence>
<dbReference type="Pfam" id="PF01825">
    <property type="entry name" value="GPS"/>
    <property type="match status" value="1"/>
</dbReference>
<evidence type="ECO:0000256" key="3">
    <source>
        <dbReference type="ARBA" id="ARBA00022989"/>
    </source>
</evidence>
<accession>A0ABR4Q0K5</accession>
<comment type="subcellular location">
    <subcellularLocation>
        <location evidence="1">Membrane</location>
    </subcellularLocation>
</comment>
<evidence type="ECO:0000256" key="1">
    <source>
        <dbReference type="ARBA" id="ARBA00004370"/>
    </source>
</evidence>
<keyword evidence="3 6" id="KW-1133">Transmembrane helix</keyword>
<reference evidence="7 8" key="1">
    <citation type="journal article" date="2022" name="Front. Cell. Infect. Microbiol.">
        <title>The Genomes of Two Strains of Taenia crassiceps the Animal Model for the Study of Human Cysticercosis.</title>
        <authorList>
            <person name="Bobes R.J."/>
            <person name="Estrada K."/>
            <person name="Rios-Valencia D.G."/>
            <person name="Calderon-Gallegos A."/>
            <person name="de la Torre P."/>
            <person name="Carrero J.C."/>
            <person name="Sanchez-Flores A."/>
            <person name="Laclette J.P."/>
        </authorList>
    </citation>
    <scope>NUCLEOTIDE SEQUENCE [LARGE SCALE GENOMIC DNA]</scope>
    <source>
        <strain evidence="7">WFUcys</strain>
    </source>
</reference>
<name>A0ABR4Q0K5_9CEST</name>
<feature type="region of interest" description="Disordered" evidence="5">
    <location>
        <begin position="1"/>
        <end position="27"/>
    </location>
</feature>
<protein>
    <recommendedName>
        <fullName evidence="9">GPS domain-containing protein</fullName>
    </recommendedName>
</protein>
<dbReference type="Gene3D" id="2.60.220.50">
    <property type="match status" value="1"/>
</dbReference>
<dbReference type="Proteomes" id="UP001651158">
    <property type="component" value="Unassembled WGS sequence"/>
</dbReference>
<proteinExistence type="predicted"/>